<dbReference type="RefSeq" id="WP_091958423.1">
    <property type="nucleotide sequence ID" value="NZ_FOLH01000001.1"/>
</dbReference>
<dbReference type="Gene3D" id="3.30.2020.10">
    <property type="entry name" value="NE0471-like N-terminal domain"/>
    <property type="match status" value="1"/>
</dbReference>
<organism evidence="1 2">
    <name type="scientific">Marinospirillum celere</name>
    <dbReference type="NCBI Taxonomy" id="1122252"/>
    <lineage>
        <taxon>Bacteria</taxon>
        <taxon>Pseudomonadati</taxon>
        <taxon>Pseudomonadota</taxon>
        <taxon>Gammaproteobacteria</taxon>
        <taxon>Oceanospirillales</taxon>
        <taxon>Oceanospirillaceae</taxon>
        <taxon>Marinospirillum</taxon>
    </lineage>
</organism>
<dbReference type="AlphaFoldDB" id="A0A1I1E882"/>
<protein>
    <recommendedName>
        <fullName evidence="3">DUF2442 domain-containing protein</fullName>
    </recommendedName>
</protein>
<reference evidence="1 2" key="1">
    <citation type="submission" date="2016-10" db="EMBL/GenBank/DDBJ databases">
        <authorList>
            <person name="de Groot N.N."/>
        </authorList>
    </citation>
    <scope>NUCLEOTIDE SEQUENCE [LARGE SCALE GENOMIC DNA]</scope>
    <source>
        <strain evidence="1 2">DSM 18438</strain>
    </source>
</reference>
<name>A0A1I1E882_9GAMM</name>
<dbReference type="InterPro" id="IPR018841">
    <property type="entry name" value="DUF2442"/>
</dbReference>
<dbReference type="SUPFAM" id="SSF143880">
    <property type="entry name" value="NE0471 N-terminal domain-like"/>
    <property type="match status" value="1"/>
</dbReference>
<accession>A0A1I1E882</accession>
<dbReference type="Pfam" id="PF10387">
    <property type="entry name" value="DUF2442"/>
    <property type="match status" value="1"/>
</dbReference>
<dbReference type="EMBL" id="FOLH01000001">
    <property type="protein sequence ID" value="SFB83267.1"/>
    <property type="molecule type" value="Genomic_DNA"/>
</dbReference>
<dbReference type="OrthoDB" id="9803723at2"/>
<evidence type="ECO:0008006" key="3">
    <source>
        <dbReference type="Google" id="ProtNLM"/>
    </source>
</evidence>
<dbReference type="STRING" id="1122252.SAMN05660443_0421"/>
<sequence>MIYLESAEYLKDYRLRLTFNTGETGEVDLSDLPALFDAAKPLQKLTEFKKFYLDEWPTLAWPCGFDLAPEMLYERATGKKHNFKEAI</sequence>
<dbReference type="Proteomes" id="UP000199058">
    <property type="component" value="Unassembled WGS sequence"/>
</dbReference>
<keyword evidence="2" id="KW-1185">Reference proteome</keyword>
<dbReference type="InterPro" id="IPR036782">
    <property type="entry name" value="NE0471-like_N"/>
</dbReference>
<proteinExistence type="predicted"/>
<gene>
    <name evidence="1" type="ORF">SAMN05660443_0421</name>
</gene>
<evidence type="ECO:0000313" key="1">
    <source>
        <dbReference type="EMBL" id="SFB83267.1"/>
    </source>
</evidence>
<evidence type="ECO:0000313" key="2">
    <source>
        <dbReference type="Proteomes" id="UP000199058"/>
    </source>
</evidence>